<accession>A0ABD0QV89</accession>
<sequence length="53" mass="6461">MWCDLREFEQRMGRRYLTVEADDKRWRSYAVEKGLSFPEHLAEAANEEQKQQQ</sequence>
<dbReference type="Proteomes" id="UP001529510">
    <property type="component" value="Unassembled WGS sequence"/>
</dbReference>
<comment type="caution">
    <text evidence="1">The sequence shown here is derived from an EMBL/GenBank/DDBJ whole genome shotgun (WGS) entry which is preliminary data.</text>
</comment>
<dbReference type="AlphaFoldDB" id="A0ABD0QV89"/>
<protein>
    <submittedName>
        <fullName evidence="1">Uncharacterized protein</fullName>
    </submittedName>
</protein>
<organism evidence="1 2">
    <name type="scientific">Cirrhinus mrigala</name>
    <name type="common">Mrigala</name>
    <dbReference type="NCBI Taxonomy" id="683832"/>
    <lineage>
        <taxon>Eukaryota</taxon>
        <taxon>Metazoa</taxon>
        <taxon>Chordata</taxon>
        <taxon>Craniata</taxon>
        <taxon>Vertebrata</taxon>
        <taxon>Euteleostomi</taxon>
        <taxon>Actinopterygii</taxon>
        <taxon>Neopterygii</taxon>
        <taxon>Teleostei</taxon>
        <taxon>Ostariophysi</taxon>
        <taxon>Cypriniformes</taxon>
        <taxon>Cyprinidae</taxon>
        <taxon>Labeoninae</taxon>
        <taxon>Labeonini</taxon>
        <taxon>Cirrhinus</taxon>
    </lineage>
</organism>
<proteinExistence type="predicted"/>
<evidence type="ECO:0000313" key="1">
    <source>
        <dbReference type="EMBL" id="KAL0189732.1"/>
    </source>
</evidence>
<reference evidence="1 2" key="1">
    <citation type="submission" date="2024-05" db="EMBL/GenBank/DDBJ databases">
        <title>Genome sequencing and assembly of Indian major carp, Cirrhinus mrigala (Hamilton, 1822).</title>
        <authorList>
            <person name="Mohindra V."/>
            <person name="Chowdhury L.M."/>
            <person name="Lal K."/>
            <person name="Jena J.K."/>
        </authorList>
    </citation>
    <scope>NUCLEOTIDE SEQUENCE [LARGE SCALE GENOMIC DNA]</scope>
    <source>
        <strain evidence="1">CM1030</strain>
        <tissue evidence="1">Blood</tissue>
    </source>
</reference>
<gene>
    <name evidence="1" type="ORF">M9458_016831</name>
</gene>
<keyword evidence="2" id="KW-1185">Reference proteome</keyword>
<name>A0ABD0QV89_CIRMR</name>
<dbReference type="EMBL" id="JAMKFB020000007">
    <property type="protein sequence ID" value="KAL0189732.1"/>
    <property type="molecule type" value="Genomic_DNA"/>
</dbReference>
<evidence type="ECO:0000313" key="2">
    <source>
        <dbReference type="Proteomes" id="UP001529510"/>
    </source>
</evidence>